<evidence type="ECO:0000256" key="1">
    <source>
        <dbReference type="ARBA" id="ARBA00001936"/>
    </source>
</evidence>
<dbReference type="AlphaFoldDB" id="A0A9N7N686"/>
<keyword evidence="9" id="KW-1185">Reference proteome</keyword>
<evidence type="ECO:0000256" key="3">
    <source>
        <dbReference type="ARBA" id="ARBA00022723"/>
    </source>
</evidence>
<evidence type="ECO:0000256" key="2">
    <source>
        <dbReference type="ARBA" id="ARBA00001946"/>
    </source>
</evidence>
<dbReference type="PROSITE" id="PS51462">
    <property type="entry name" value="NUDIX"/>
    <property type="match status" value="1"/>
</dbReference>
<dbReference type="PANTHER" id="PTHR12992">
    <property type="entry name" value="NUDIX HYDROLASE"/>
    <property type="match status" value="1"/>
</dbReference>
<dbReference type="EMBL" id="CACSLK010024540">
    <property type="protein sequence ID" value="CAA0823645.1"/>
    <property type="molecule type" value="Genomic_DNA"/>
</dbReference>
<keyword evidence="5" id="KW-0460">Magnesium</keyword>
<evidence type="ECO:0000313" key="9">
    <source>
        <dbReference type="Proteomes" id="UP001153555"/>
    </source>
</evidence>
<name>A0A9N7N686_STRHE</name>
<dbReference type="OrthoDB" id="206213at2759"/>
<gene>
    <name evidence="8" type="ORF">SHERM_20794</name>
</gene>
<dbReference type="Gene3D" id="3.90.79.10">
    <property type="entry name" value="Nucleoside Triphosphate Pyrophosphohydrolase"/>
    <property type="match status" value="1"/>
</dbReference>
<keyword evidence="6" id="KW-0464">Manganese</keyword>
<reference evidence="8" key="1">
    <citation type="submission" date="2019-12" db="EMBL/GenBank/DDBJ databases">
        <authorList>
            <person name="Scholes J."/>
        </authorList>
    </citation>
    <scope>NUCLEOTIDE SEQUENCE</scope>
</reference>
<comment type="caution">
    <text evidence="8">The sequence shown here is derived from an EMBL/GenBank/DDBJ whole genome shotgun (WGS) entry which is preliminary data.</text>
</comment>
<dbReference type="Pfam" id="PF00293">
    <property type="entry name" value="NUDIX"/>
    <property type="match status" value="1"/>
</dbReference>
<protein>
    <submittedName>
        <fullName evidence="8">Nudix hydrolase 15- mitochondrial</fullName>
    </submittedName>
</protein>
<sequence>MYSNISSLRSENLVKVAQRLRSYKASPNLTVPNGIIVEDSKIRDSLFKVGPDRASVLICLFEGERGVLRVILTRRSLNMSSHSGEVVLPGGKWEEGDHDDSETALREANEEIGLEPSAVEVVTILEPFLSTRRITIFPVIAIMWDKTRYKPNPNPTEVESVFDAPLEMFLKNENRREENVDWMGYGYVIHSFDYRACNNKSYVISALTAAILIRAASVVYQRAPDFHEGMIVFRPRSRH</sequence>
<feature type="domain" description="Nudix hydrolase" evidence="7">
    <location>
        <begin position="51"/>
        <end position="185"/>
    </location>
</feature>
<dbReference type="GO" id="GO:0008893">
    <property type="term" value="F:guanosine-3',5'-bis(diphosphate) 3'-diphosphatase activity"/>
    <property type="evidence" value="ECO:0007669"/>
    <property type="project" value="UniProtKB-ARBA"/>
</dbReference>
<comment type="cofactor">
    <cofactor evidence="1">
        <name>Mn(2+)</name>
        <dbReference type="ChEBI" id="CHEBI:29035"/>
    </cofactor>
</comment>
<evidence type="ECO:0000256" key="4">
    <source>
        <dbReference type="ARBA" id="ARBA00022801"/>
    </source>
</evidence>
<organism evidence="8 9">
    <name type="scientific">Striga hermonthica</name>
    <name type="common">Purple witchweed</name>
    <name type="synonym">Buchnera hermonthica</name>
    <dbReference type="NCBI Taxonomy" id="68872"/>
    <lineage>
        <taxon>Eukaryota</taxon>
        <taxon>Viridiplantae</taxon>
        <taxon>Streptophyta</taxon>
        <taxon>Embryophyta</taxon>
        <taxon>Tracheophyta</taxon>
        <taxon>Spermatophyta</taxon>
        <taxon>Magnoliopsida</taxon>
        <taxon>eudicotyledons</taxon>
        <taxon>Gunneridae</taxon>
        <taxon>Pentapetalae</taxon>
        <taxon>asterids</taxon>
        <taxon>lamiids</taxon>
        <taxon>Lamiales</taxon>
        <taxon>Orobanchaceae</taxon>
        <taxon>Buchnereae</taxon>
        <taxon>Striga</taxon>
    </lineage>
</organism>
<evidence type="ECO:0000256" key="6">
    <source>
        <dbReference type="ARBA" id="ARBA00023211"/>
    </source>
</evidence>
<evidence type="ECO:0000313" key="8">
    <source>
        <dbReference type="EMBL" id="CAA0823645.1"/>
    </source>
</evidence>
<accession>A0A9N7N686</accession>
<dbReference type="GO" id="GO:0010945">
    <property type="term" value="F:coenzyme A diphosphatase activity"/>
    <property type="evidence" value="ECO:0007669"/>
    <property type="project" value="InterPro"/>
</dbReference>
<dbReference type="GO" id="GO:0006637">
    <property type="term" value="P:acyl-CoA metabolic process"/>
    <property type="evidence" value="ECO:0007669"/>
    <property type="project" value="UniProtKB-ARBA"/>
</dbReference>
<dbReference type="InterPro" id="IPR045121">
    <property type="entry name" value="CoAse"/>
</dbReference>
<dbReference type="GO" id="GO:0005737">
    <property type="term" value="C:cytoplasm"/>
    <property type="evidence" value="ECO:0007669"/>
    <property type="project" value="UniProtKB-ARBA"/>
</dbReference>
<dbReference type="SUPFAM" id="SSF55811">
    <property type="entry name" value="Nudix"/>
    <property type="match status" value="1"/>
</dbReference>
<dbReference type="InterPro" id="IPR000086">
    <property type="entry name" value="NUDIX_hydrolase_dom"/>
</dbReference>
<dbReference type="PANTHER" id="PTHR12992:SF41">
    <property type="entry name" value="NUDIX HYDROLASE 11"/>
    <property type="match status" value="1"/>
</dbReference>
<evidence type="ECO:0000259" key="7">
    <source>
        <dbReference type="PROSITE" id="PS51462"/>
    </source>
</evidence>
<proteinExistence type="predicted"/>
<dbReference type="GO" id="GO:0015937">
    <property type="term" value="P:coenzyme A biosynthetic process"/>
    <property type="evidence" value="ECO:0007669"/>
    <property type="project" value="UniProtKB-ARBA"/>
</dbReference>
<dbReference type="GO" id="GO:0046872">
    <property type="term" value="F:metal ion binding"/>
    <property type="evidence" value="ECO:0007669"/>
    <property type="project" value="UniProtKB-KW"/>
</dbReference>
<dbReference type="Proteomes" id="UP001153555">
    <property type="component" value="Unassembled WGS sequence"/>
</dbReference>
<evidence type="ECO:0000256" key="5">
    <source>
        <dbReference type="ARBA" id="ARBA00022842"/>
    </source>
</evidence>
<keyword evidence="4 8" id="KW-0378">Hydrolase</keyword>
<keyword evidence="3" id="KW-0479">Metal-binding</keyword>
<dbReference type="GO" id="GO:0015938">
    <property type="term" value="P:coenzyme A catabolic process"/>
    <property type="evidence" value="ECO:0007669"/>
    <property type="project" value="TreeGrafter"/>
</dbReference>
<dbReference type="CDD" id="cd03426">
    <property type="entry name" value="NUDIX_CoAse_Nudt7"/>
    <property type="match status" value="1"/>
</dbReference>
<dbReference type="InterPro" id="IPR015797">
    <property type="entry name" value="NUDIX_hydrolase-like_dom_sf"/>
</dbReference>
<comment type="cofactor">
    <cofactor evidence="2">
        <name>Mg(2+)</name>
        <dbReference type="ChEBI" id="CHEBI:18420"/>
    </cofactor>
</comment>
<dbReference type="FunFam" id="3.90.79.10:FF:000036">
    <property type="entry name" value="Nudix hydrolase 11"/>
    <property type="match status" value="1"/>
</dbReference>